<dbReference type="Gene3D" id="3.40.50.300">
    <property type="entry name" value="P-loop containing nucleotide triphosphate hydrolases"/>
    <property type="match status" value="1"/>
</dbReference>
<dbReference type="KEGG" id="pfaa:MM59RIKEN_13180"/>
<proteinExistence type="predicted"/>
<dbReference type="Gene3D" id="3.40.50.10660">
    <property type="entry name" value="PrpR receptor domain-like"/>
    <property type="match status" value="1"/>
</dbReference>
<dbReference type="GO" id="GO:0000156">
    <property type="term" value="F:phosphorelay response regulator activity"/>
    <property type="evidence" value="ECO:0007669"/>
    <property type="project" value="InterPro"/>
</dbReference>
<dbReference type="InterPro" id="IPR027417">
    <property type="entry name" value="P-loop_NTPase"/>
</dbReference>
<keyword evidence="3" id="KW-0805">Transcription regulation</keyword>
<evidence type="ECO:0000313" key="7">
    <source>
        <dbReference type="Proteomes" id="UP000679848"/>
    </source>
</evidence>
<dbReference type="SUPFAM" id="SSF159800">
    <property type="entry name" value="PrpR receptor domain-like"/>
    <property type="match status" value="1"/>
</dbReference>
<dbReference type="GO" id="GO:0006355">
    <property type="term" value="P:regulation of DNA-templated transcription"/>
    <property type="evidence" value="ECO:0007669"/>
    <property type="project" value="InterPro"/>
</dbReference>
<dbReference type="Pfam" id="PF25601">
    <property type="entry name" value="AAA_lid_14"/>
    <property type="match status" value="1"/>
</dbReference>
<dbReference type="RefSeq" id="WP_187027835.1">
    <property type="nucleotide sequence ID" value="NZ_AP023420.1"/>
</dbReference>
<accession>A0A810Q6T3</accession>
<evidence type="ECO:0000259" key="5">
    <source>
        <dbReference type="PROSITE" id="PS50045"/>
    </source>
</evidence>
<keyword evidence="4" id="KW-0804">Transcription</keyword>
<sequence>MSSRIRVLGIAPYEGMKTLMSRVVSDYPQIDLTLFVGDREQGLEIAKSNFHGNYDAVISRGSTATMLRQDLSIPVIEIELSMYDILCAIRLTDGMDGKIAVVSAANIAESAQQLCTLMNYDIDVYTYASQDTPEPTLRRLQAKHYQAILGDMVSNTIAKRLGLNSFLITSSVESIRKAFDQVLLLCRSQQHLRDENLFFRDLMKGQIGNTMVFDQDGSLFLSTLENPKPELLELLRRELPESQSETERRIIRNLNGMLYAIRAKRISTGSLNYTAFFFDARRTPLSPNQVGIRFSTRPEAESAFYSSIFSFAGSISDYQQDINHISQSSAPVMVTGEDGTGKESIVSVLYMRGPLRNGPLVSISCSLLNEKSWSFLLEHHNSPLADQDNTLYFASIDALSHERQQQLLAALSEMDVCRRNRVIFSCVCQAGEYISAVGSLFMDKLQCLSLYLPPLRQMAERIPALVNLSLSHLNADLPQRMVGAEPEAISLLQNFQWPHNYTQFRRVIRELAITSTGQFITAENVRQALRKERHVGTFALHAENTAEPLNLNQTMNEINQDVALRVVAEMGGNQTAAAKRLGISRTTLWRLLQR</sequence>
<evidence type="ECO:0000256" key="2">
    <source>
        <dbReference type="ARBA" id="ARBA00022840"/>
    </source>
</evidence>
<dbReference type="InterPro" id="IPR009057">
    <property type="entry name" value="Homeodomain-like_sf"/>
</dbReference>
<dbReference type="PROSITE" id="PS50045">
    <property type="entry name" value="SIGMA54_INTERACT_4"/>
    <property type="match status" value="1"/>
</dbReference>
<dbReference type="EMBL" id="AP023420">
    <property type="protein sequence ID" value="BCK83999.1"/>
    <property type="molecule type" value="Genomic_DNA"/>
</dbReference>
<keyword evidence="2" id="KW-0067">ATP-binding</keyword>
<keyword evidence="1" id="KW-0547">Nucleotide-binding</keyword>
<dbReference type="Pfam" id="PF14532">
    <property type="entry name" value="Sigma54_activ_2"/>
    <property type="match status" value="1"/>
</dbReference>
<dbReference type="InterPro" id="IPR002078">
    <property type="entry name" value="Sigma_54_int"/>
</dbReference>
<dbReference type="SUPFAM" id="SSF52540">
    <property type="entry name" value="P-loop containing nucleoside triphosphate hydrolases"/>
    <property type="match status" value="1"/>
</dbReference>
<evidence type="ECO:0000256" key="1">
    <source>
        <dbReference type="ARBA" id="ARBA00022741"/>
    </source>
</evidence>
<name>A0A810Q6T3_9FIRM</name>
<feature type="domain" description="Sigma-54 factor interaction" evidence="5">
    <location>
        <begin position="308"/>
        <end position="513"/>
    </location>
</feature>
<dbReference type="Gene3D" id="1.10.10.60">
    <property type="entry name" value="Homeodomain-like"/>
    <property type="match status" value="1"/>
</dbReference>
<dbReference type="Gene3D" id="1.10.8.60">
    <property type="match status" value="1"/>
</dbReference>
<protein>
    <recommendedName>
        <fullName evidence="5">Sigma-54 factor interaction domain-containing protein</fullName>
    </recommendedName>
</protein>
<dbReference type="PANTHER" id="PTHR32071">
    <property type="entry name" value="TRANSCRIPTIONAL REGULATORY PROTEIN"/>
    <property type="match status" value="1"/>
</dbReference>
<keyword evidence="7" id="KW-1185">Reference proteome</keyword>
<dbReference type="SUPFAM" id="SSF46689">
    <property type="entry name" value="Homeodomain-like"/>
    <property type="match status" value="1"/>
</dbReference>
<dbReference type="InterPro" id="IPR002197">
    <property type="entry name" value="HTH_Fis"/>
</dbReference>
<dbReference type="Pfam" id="PF02954">
    <property type="entry name" value="HTH_8"/>
    <property type="match status" value="1"/>
</dbReference>
<dbReference type="PRINTS" id="PR01590">
    <property type="entry name" value="HTHFIS"/>
</dbReference>
<evidence type="ECO:0000256" key="3">
    <source>
        <dbReference type="ARBA" id="ARBA00023015"/>
    </source>
</evidence>
<dbReference type="Proteomes" id="UP000679848">
    <property type="component" value="Chromosome"/>
</dbReference>
<dbReference type="Gene3D" id="3.40.50.2300">
    <property type="match status" value="1"/>
</dbReference>
<dbReference type="InterPro" id="IPR010524">
    <property type="entry name" value="Sig_transdc_resp-reg_PrpR_N"/>
</dbReference>
<reference evidence="6" key="1">
    <citation type="submission" date="2020-09" db="EMBL/GenBank/DDBJ databases">
        <title>New species isolated from human feces.</title>
        <authorList>
            <person name="Kitahara M."/>
            <person name="Shigeno Y."/>
            <person name="Shime M."/>
            <person name="Matsumoto Y."/>
            <person name="Nakamura S."/>
            <person name="Motooka D."/>
            <person name="Fukuoka S."/>
            <person name="Nishikawa H."/>
            <person name="Benno Y."/>
        </authorList>
    </citation>
    <scope>NUCLEOTIDE SEQUENCE</scope>
    <source>
        <strain evidence="6">MM59</strain>
    </source>
</reference>
<evidence type="ECO:0000256" key="4">
    <source>
        <dbReference type="ARBA" id="ARBA00023163"/>
    </source>
</evidence>
<organism evidence="6 7">
    <name type="scientific">Pusillibacter faecalis</name>
    <dbReference type="NCBI Taxonomy" id="2714358"/>
    <lineage>
        <taxon>Bacteria</taxon>
        <taxon>Bacillati</taxon>
        <taxon>Bacillota</taxon>
        <taxon>Clostridia</taxon>
        <taxon>Eubacteriales</taxon>
        <taxon>Oscillospiraceae</taxon>
        <taxon>Pusillibacter</taxon>
    </lineage>
</organism>
<dbReference type="InterPro" id="IPR058031">
    <property type="entry name" value="AAA_lid_NorR"/>
</dbReference>
<dbReference type="GO" id="GO:0005524">
    <property type="term" value="F:ATP binding"/>
    <property type="evidence" value="ECO:0007669"/>
    <property type="project" value="UniProtKB-KW"/>
</dbReference>
<evidence type="ECO:0000313" key="6">
    <source>
        <dbReference type="EMBL" id="BCK83999.1"/>
    </source>
</evidence>
<dbReference type="Pfam" id="PF06506">
    <property type="entry name" value="PrpR_N"/>
    <property type="match status" value="1"/>
</dbReference>
<gene>
    <name evidence="6" type="ORF">MM59RIKEN_13180</name>
</gene>
<dbReference type="GO" id="GO:0043565">
    <property type="term" value="F:sequence-specific DNA binding"/>
    <property type="evidence" value="ECO:0007669"/>
    <property type="project" value="InterPro"/>
</dbReference>
<dbReference type="AlphaFoldDB" id="A0A810Q6T3"/>